<evidence type="ECO:0000313" key="2">
    <source>
        <dbReference type="EMBL" id="OBR64405.1"/>
    </source>
</evidence>
<dbReference type="Proteomes" id="UP000092024">
    <property type="component" value="Unassembled WGS sequence"/>
</dbReference>
<gene>
    <name evidence="2" type="ORF">A7K91_12965</name>
</gene>
<dbReference type="SUPFAM" id="SSF55383">
    <property type="entry name" value="Copper amine oxidase, domain N"/>
    <property type="match status" value="1"/>
</dbReference>
<accession>A0A1A5YG78</accession>
<dbReference type="PROSITE" id="PS51257">
    <property type="entry name" value="PROKAR_LIPOPROTEIN"/>
    <property type="match status" value="1"/>
</dbReference>
<dbReference type="STRING" id="1844972.A7K91_12965"/>
<sequence length="539" mass="59521">MNNRIFRSMRTRLGLLLLASVLLIAAGCQAIGGLDFNKALIQSLKVTSSESKGSVQFNLQLNEAALDSGDYNEDEIGLLRLFSNITLKFDEMKQQDRNHVSIKGKLILGDKYNIGFIVKQDKETLVMELEGAKAPFVLDLTSEGLLEVTGQTFDGELTPETEQSLTELGFKLTDLIGGYAINNLPNPKGLKVAPVTESINGQQVSLLHASFEMNGEEMLAWVEGYLEALLKDEAGLKAMIKGFVQLMSDEPELWGVLGVENPFASSDSLDAPTADEIADEMAQEMVAFMKDMQEELKQDKQNEYLASSGVFTDALKLKASFYVDSKLDIRKSQAEVSYTDPTLAEQEEEGYYQPFTGFTVKVENEQWNVGGAVTADKAVAAENAVDAEELTWLENYEILGYFDENSDLYSLLKNELHMARQTYSAYSDDYYNPPIIVPGYITIVSLRDVGEAFGAEISYDAASKTATLYDALTDTTIKVKVGSDKAVVNGVTEIWPFPATKINGSVYVPARKLAEALGADISWEPLYEDIKELVIEREL</sequence>
<dbReference type="Gene3D" id="3.30.457.10">
    <property type="entry name" value="Copper amine oxidase-like, N-terminal domain"/>
    <property type="match status" value="1"/>
</dbReference>
<name>A0A1A5YG78_9BACL</name>
<evidence type="ECO:0000313" key="3">
    <source>
        <dbReference type="Proteomes" id="UP000092024"/>
    </source>
</evidence>
<dbReference type="AlphaFoldDB" id="A0A1A5YG78"/>
<keyword evidence="3" id="KW-1185">Reference proteome</keyword>
<proteinExistence type="predicted"/>
<dbReference type="RefSeq" id="WP_068685037.1">
    <property type="nucleotide sequence ID" value="NZ_LYPA01000065.1"/>
</dbReference>
<feature type="domain" description="Copper amine oxidase-like N-terminal" evidence="1">
    <location>
        <begin position="432"/>
        <end position="524"/>
    </location>
</feature>
<dbReference type="OrthoDB" id="2811497at2"/>
<comment type="caution">
    <text evidence="2">The sequence shown here is derived from an EMBL/GenBank/DDBJ whole genome shotgun (WGS) entry which is preliminary data.</text>
</comment>
<dbReference type="EMBL" id="LYPA01000065">
    <property type="protein sequence ID" value="OBR64405.1"/>
    <property type="molecule type" value="Genomic_DNA"/>
</dbReference>
<dbReference type="InterPro" id="IPR036582">
    <property type="entry name" value="Mao_N_sf"/>
</dbReference>
<reference evidence="2 3" key="1">
    <citation type="submission" date="2016-05" db="EMBL/GenBank/DDBJ databases">
        <title>Paenibacillus oryzae. sp. nov., isolated from the rice root.</title>
        <authorList>
            <person name="Zhang J."/>
            <person name="Zhang X."/>
        </authorList>
    </citation>
    <scope>NUCLEOTIDE SEQUENCE [LARGE SCALE GENOMIC DNA]</scope>
    <source>
        <strain evidence="2 3">1DrF-4</strain>
    </source>
</reference>
<dbReference type="InterPro" id="IPR012854">
    <property type="entry name" value="Cu_amine_oxidase-like_N"/>
</dbReference>
<dbReference type="Pfam" id="PF07833">
    <property type="entry name" value="Cu_amine_oxidN1"/>
    <property type="match status" value="1"/>
</dbReference>
<organism evidence="2 3">
    <name type="scientific">Paenibacillus oryzae</name>
    <dbReference type="NCBI Taxonomy" id="1844972"/>
    <lineage>
        <taxon>Bacteria</taxon>
        <taxon>Bacillati</taxon>
        <taxon>Bacillota</taxon>
        <taxon>Bacilli</taxon>
        <taxon>Bacillales</taxon>
        <taxon>Paenibacillaceae</taxon>
        <taxon>Paenibacillus</taxon>
    </lineage>
</organism>
<evidence type="ECO:0000259" key="1">
    <source>
        <dbReference type="Pfam" id="PF07833"/>
    </source>
</evidence>
<protein>
    <recommendedName>
        <fullName evidence="1">Copper amine oxidase-like N-terminal domain-containing protein</fullName>
    </recommendedName>
</protein>